<keyword evidence="2" id="KW-0597">Phosphoprotein</keyword>
<dbReference type="EMBL" id="JAKOGG010000017">
    <property type="protein sequence ID" value="MCS4558217.1"/>
    <property type="molecule type" value="Genomic_DNA"/>
</dbReference>
<dbReference type="PROSITE" id="PS50930">
    <property type="entry name" value="HTH_LYTTR"/>
    <property type="match status" value="1"/>
</dbReference>
<keyword evidence="1" id="KW-0902">Two-component regulatory system</keyword>
<evidence type="ECO:0000313" key="6">
    <source>
        <dbReference type="Proteomes" id="UP001201549"/>
    </source>
</evidence>
<gene>
    <name evidence="5" type="ORF">L9G74_17395</name>
</gene>
<dbReference type="PROSITE" id="PS50110">
    <property type="entry name" value="RESPONSE_REGULATORY"/>
    <property type="match status" value="1"/>
</dbReference>
<dbReference type="SMART" id="SM00850">
    <property type="entry name" value="LytTR"/>
    <property type="match status" value="1"/>
</dbReference>
<keyword evidence="5" id="KW-0238">DNA-binding</keyword>
<proteinExistence type="predicted"/>
<dbReference type="Gene3D" id="2.40.50.1020">
    <property type="entry name" value="LytTr DNA-binding domain"/>
    <property type="match status" value="1"/>
</dbReference>
<dbReference type="InterPro" id="IPR001789">
    <property type="entry name" value="Sig_transdc_resp-reg_receiver"/>
</dbReference>
<feature type="domain" description="Response regulatory" evidence="3">
    <location>
        <begin position="2"/>
        <end position="115"/>
    </location>
</feature>
<dbReference type="Pfam" id="PF04397">
    <property type="entry name" value="LytTR"/>
    <property type="match status" value="1"/>
</dbReference>
<dbReference type="PANTHER" id="PTHR37299:SF1">
    <property type="entry name" value="STAGE 0 SPORULATION PROTEIN A HOMOLOG"/>
    <property type="match status" value="1"/>
</dbReference>
<organism evidence="5 6">
    <name type="scientific">Shewanella electrica</name>
    <dbReference type="NCBI Taxonomy" id="515560"/>
    <lineage>
        <taxon>Bacteria</taxon>
        <taxon>Pseudomonadati</taxon>
        <taxon>Pseudomonadota</taxon>
        <taxon>Gammaproteobacteria</taxon>
        <taxon>Alteromonadales</taxon>
        <taxon>Shewanellaceae</taxon>
        <taxon>Shewanella</taxon>
    </lineage>
</organism>
<dbReference type="Pfam" id="PF00072">
    <property type="entry name" value="Response_reg"/>
    <property type="match status" value="1"/>
</dbReference>
<comment type="caution">
    <text evidence="5">The sequence shown here is derived from an EMBL/GenBank/DDBJ whole genome shotgun (WGS) entry which is preliminary data.</text>
</comment>
<reference evidence="6" key="1">
    <citation type="submission" date="2023-07" db="EMBL/GenBank/DDBJ databases">
        <title>Shewanella mangrovi sp. nov., an acetaldehyde- degrading bacterium isolated from mangrove sediment.</title>
        <authorList>
            <person name="Liu Y."/>
        </authorList>
    </citation>
    <scope>NUCLEOTIDE SEQUENCE [LARGE SCALE GENOMIC DNA]</scope>
    <source>
        <strain evidence="6">C32</strain>
    </source>
</reference>
<evidence type="ECO:0000256" key="2">
    <source>
        <dbReference type="PROSITE-ProRule" id="PRU00169"/>
    </source>
</evidence>
<dbReference type="Gene3D" id="3.40.50.2300">
    <property type="match status" value="1"/>
</dbReference>
<evidence type="ECO:0000256" key="1">
    <source>
        <dbReference type="ARBA" id="ARBA00023012"/>
    </source>
</evidence>
<name>A0ABT2FPH0_9GAMM</name>
<dbReference type="SUPFAM" id="SSF52172">
    <property type="entry name" value="CheY-like"/>
    <property type="match status" value="1"/>
</dbReference>
<evidence type="ECO:0000259" key="4">
    <source>
        <dbReference type="PROSITE" id="PS50930"/>
    </source>
</evidence>
<sequence length="254" mass="29253">MKVVIIEDEKLATQKLKAMLLKAEADIEIIAELDSVAATLQWLQHNSPPALIFSDIELLDGKVFSAFEQTSPNCPVIFTTAYDDYLQQAFASNGIEYLLKPFDQQRLEASLAKFHRLGQQFSTVSTDLVNQLQQALTPSFREYKQRFTIKRHDAMELVDAKELALFRLDHTGLFAYNGAGKYFPMHDFTLNALEQQLSPKTFFRINRNEIINIDFIEFIINHSKDKLKLKLKGLDFDCITSSHRTPEFRKWLDA</sequence>
<evidence type="ECO:0000259" key="3">
    <source>
        <dbReference type="PROSITE" id="PS50110"/>
    </source>
</evidence>
<dbReference type="GO" id="GO:0003677">
    <property type="term" value="F:DNA binding"/>
    <property type="evidence" value="ECO:0007669"/>
    <property type="project" value="UniProtKB-KW"/>
</dbReference>
<dbReference type="InterPro" id="IPR046947">
    <property type="entry name" value="LytR-like"/>
</dbReference>
<dbReference type="RefSeq" id="WP_238898036.1">
    <property type="nucleotide sequence ID" value="NZ_JAKOGG010000017.1"/>
</dbReference>
<dbReference type="PANTHER" id="PTHR37299">
    <property type="entry name" value="TRANSCRIPTIONAL REGULATOR-RELATED"/>
    <property type="match status" value="1"/>
</dbReference>
<dbReference type="SMART" id="SM00448">
    <property type="entry name" value="REC"/>
    <property type="match status" value="1"/>
</dbReference>
<evidence type="ECO:0000313" key="5">
    <source>
        <dbReference type="EMBL" id="MCS4558217.1"/>
    </source>
</evidence>
<protein>
    <submittedName>
        <fullName evidence="5">LytTR family DNA-binding domain-containing protein</fullName>
    </submittedName>
</protein>
<keyword evidence="6" id="KW-1185">Reference proteome</keyword>
<accession>A0ABT2FPH0</accession>
<dbReference type="Proteomes" id="UP001201549">
    <property type="component" value="Unassembled WGS sequence"/>
</dbReference>
<dbReference type="InterPro" id="IPR007492">
    <property type="entry name" value="LytTR_DNA-bd_dom"/>
</dbReference>
<dbReference type="InterPro" id="IPR011006">
    <property type="entry name" value="CheY-like_superfamily"/>
</dbReference>
<feature type="domain" description="HTH LytTR-type" evidence="4">
    <location>
        <begin position="147"/>
        <end position="254"/>
    </location>
</feature>
<feature type="modified residue" description="4-aspartylphosphate" evidence="2">
    <location>
        <position position="55"/>
    </location>
</feature>